<evidence type="ECO:0000313" key="2">
    <source>
        <dbReference type="Proteomes" id="UP000198263"/>
    </source>
</evidence>
<evidence type="ECO:0008006" key="3">
    <source>
        <dbReference type="Google" id="ProtNLM"/>
    </source>
</evidence>
<organism evidence="1 2">
    <name type="scientific">Caballeronia concitans</name>
    <dbReference type="NCBI Taxonomy" id="1777133"/>
    <lineage>
        <taxon>Bacteria</taxon>
        <taxon>Pseudomonadati</taxon>
        <taxon>Pseudomonadota</taxon>
        <taxon>Betaproteobacteria</taxon>
        <taxon>Burkholderiales</taxon>
        <taxon>Burkholderiaceae</taxon>
        <taxon>Caballeronia</taxon>
    </lineage>
</organism>
<evidence type="ECO:0000313" key="1">
    <source>
        <dbReference type="EMBL" id="SAL28975.1"/>
    </source>
</evidence>
<accession>A0A658QWJ9</accession>
<reference evidence="1 2" key="1">
    <citation type="submission" date="2016-01" db="EMBL/GenBank/DDBJ databases">
        <authorList>
            <person name="Peeters C."/>
        </authorList>
    </citation>
    <scope>NUCLEOTIDE SEQUENCE [LARGE SCALE GENOMIC DNA]</scope>
    <source>
        <strain evidence="1">LMG 29315</strain>
    </source>
</reference>
<proteinExistence type="predicted"/>
<gene>
    <name evidence="1" type="ORF">AWB72_02383</name>
</gene>
<dbReference type="RefSeq" id="WP_244285594.1">
    <property type="nucleotide sequence ID" value="NZ_FCNV02000003.1"/>
</dbReference>
<sequence>MTTNNVRAIAHATFIISGTDVIPDVWTAYFGVRPSRESIKGQRFVLPSGKLSQRPATLGLWGIGSKSIIHSDQLAPHLRYLKSYLALPRGDLRDLAAAQGATVALWCYWFNEPGHGAPDVPDDIRAMMGALGGTIELDEYQ</sequence>
<protein>
    <recommendedName>
        <fullName evidence="3">DUF4279 domain-containing protein</fullName>
    </recommendedName>
</protein>
<dbReference type="Proteomes" id="UP000198263">
    <property type="component" value="Unassembled WGS sequence"/>
</dbReference>
<keyword evidence="2" id="KW-1185">Reference proteome</keyword>
<dbReference type="AlphaFoldDB" id="A0A658QWJ9"/>
<dbReference type="EMBL" id="FCNV02000003">
    <property type="protein sequence ID" value="SAL28975.1"/>
    <property type="molecule type" value="Genomic_DNA"/>
</dbReference>
<comment type="caution">
    <text evidence="1">The sequence shown here is derived from an EMBL/GenBank/DDBJ whole genome shotgun (WGS) entry which is preliminary data.</text>
</comment>
<name>A0A658QWJ9_9BURK</name>